<dbReference type="KEGG" id="dka:DKAM_1312"/>
<name>B8D6A7_DESA1</name>
<dbReference type="HOGENOM" id="CLU_032023_0_0_2"/>
<organism evidence="3 4">
    <name type="scientific">Desulfurococcus amylolyticus (strain DSM 18924 / JCM 16383 / VKM B-2413 / 1221n)</name>
    <name type="common">Desulfurococcus kamchatkensis</name>
    <dbReference type="NCBI Taxonomy" id="490899"/>
    <lineage>
        <taxon>Archaea</taxon>
        <taxon>Thermoproteota</taxon>
        <taxon>Thermoprotei</taxon>
        <taxon>Desulfurococcales</taxon>
        <taxon>Desulfurococcaceae</taxon>
        <taxon>Desulfurococcus</taxon>
    </lineage>
</organism>
<evidence type="ECO:0000259" key="2">
    <source>
        <dbReference type="Pfam" id="PF13231"/>
    </source>
</evidence>
<gene>
    <name evidence="3" type="ordered locus">DKAM_1312</name>
</gene>
<feature type="transmembrane region" description="Helical" evidence="1">
    <location>
        <begin position="169"/>
        <end position="187"/>
    </location>
</feature>
<dbReference type="InterPro" id="IPR038731">
    <property type="entry name" value="RgtA/B/C-like"/>
</dbReference>
<keyword evidence="1" id="KW-0472">Membrane</keyword>
<dbReference type="STRING" id="490899.DKAM_1312"/>
<dbReference type="EMBL" id="CP001140">
    <property type="protein sequence ID" value="ACL11638.1"/>
    <property type="molecule type" value="Genomic_DNA"/>
</dbReference>
<feature type="transmembrane region" description="Helical" evidence="1">
    <location>
        <begin position="283"/>
        <end position="311"/>
    </location>
</feature>
<evidence type="ECO:0000256" key="1">
    <source>
        <dbReference type="SAM" id="Phobius"/>
    </source>
</evidence>
<feature type="transmembrane region" description="Helical" evidence="1">
    <location>
        <begin position="419"/>
        <end position="442"/>
    </location>
</feature>
<dbReference type="Pfam" id="PF13231">
    <property type="entry name" value="PMT_2"/>
    <property type="match status" value="1"/>
</dbReference>
<feature type="transmembrane region" description="Helical" evidence="1">
    <location>
        <begin position="216"/>
        <end position="238"/>
    </location>
</feature>
<feature type="transmembrane region" description="Helical" evidence="1">
    <location>
        <begin position="369"/>
        <end position="388"/>
    </location>
</feature>
<keyword evidence="1" id="KW-1133">Transmembrane helix</keyword>
<dbReference type="Proteomes" id="UP000006903">
    <property type="component" value="Chromosome"/>
</dbReference>
<dbReference type="AlphaFoldDB" id="B8D6A7"/>
<keyword evidence="3" id="KW-0808">Transferase</keyword>
<dbReference type="eggNOG" id="arCOG00561">
    <property type="taxonomic scope" value="Archaea"/>
</dbReference>
<feature type="transmembrane region" description="Helical" evidence="1">
    <location>
        <begin position="250"/>
        <end position="271"/>
    </location>
</feature>
<dbReference type="GeneID" id="7171365"/>
<evidence type="ECO:0000313" key="4">
    <source>
        <dbReference type="Proteomes" id="UP000006903"/>
    </source>
</evidence>
<keyword evidence="1" id="KW-0812">Transmembrane</keyword>
<protein>
    <submittedName>
        <fullName evidence="3">Glycosyl transferase, family 39</fullName>
    </submittedName>
</protein>
<accession>B8D6A7</accession>
<feature type="domain" description="Glycosyltransferase RgtA/B/C/D-like" evidence="2">
    <location>
        <begin position="149"/>
        <end position="297"/>
    </location>
</feature>
<reference evidence="3 4" key="1">
    <citation type="journal article" date="2009" name="J. Bacteriol.">
        <title>Complete genome sequence of the anaerobic, protein-degrading hyperthermophilic crenarchaeon Desulfurococcus kamchatkensis.</title>
        <authorList>
            <person name="Ravin N.V."/>
            <person name="Mardanov A.V."/>
            <person name="Beletsky A.V."/>
            <person name="Kublanov I.V."/>
            <person name="Kolganova T.V."/>
            <person name="Lebedinsky A.V."/>
            <person name="Chernyh N.A."/>
            <person name="Bonch-Osmolovskaya E.A."/>
            <person name="Skryabin K.G."/>
        </authorList>
    </citation>
    <scope>NUCLEOTIDE SEQUENCE [LARGE SCALE GENOMIC DNA]</scope>
    <source>
        <strain evidence="4">DSM 18924 / JCM 16383 / VKM B-2413 / 1221n</strain>
    </source>
</reference>
<sequence length="467" mass="52953">MVRERILVIVIAVIAIMVFALNAYHFEELESVKMGKGYVSDEVWYVGSARTILVKVFGLEPRMPEDNYGYTIIYNGQIDYSLIMRMAGKLGVSIRSDYSDLKAFYASGYKGNLTLFIDEIKKYISVSDVIPGWMMPDHNGINNYINQEHPPLGKYITAAVMYLVGDQPLYWRLPVVLLGALSVILVYSSMRKLTGNIVVAFATSLLFMVDPLTRTLFSIVLLDGFTTFFSILSFHYAVDRKYYESLIAGIIAGLFKFTGLFTLIPLLILYLRRELRKNPSFANLAYTTIVFILATTSLFLLAFTCVSIPLIRYMGLGNWVKYSLLGSIEWHTSIKCNGPCPGSSSPWDWFLGVNGFTVYMDPTVVAMGFYPFWSTVLVSLVLLAPLIIKDKRYGILWIYLVGVFTGYLIVWAMGGRSQYSFYSVQLAPFTYMYLVYMVVYVLNKDNITYVGSSYSKLFSYIVKLLLS</sequence>
<dbReference type="RefSeq" id="WP_012608979.1">
    <property type="nucleotide sequence ID" value="NC_011766.1"/>
</dbReference>
<proteinExistence type="predicted"/>
<dbReference type="GO" id="GO:0016740">
    <property type="term" value="F:transferase activity"/>
    <property type="evidence" value="ECO:0007669"/>
    <property type="project" value="UniProtKB-KW"/>
</dbReference>
<feature type="transmembrane region" description="Helical" evidence="1">
    <location>
        <begin position="6"/>
        <end position="26"/>
    </location>
</feature>
<evidence type="ECO:0000313" key="3">
    <source>
        <dbReference type="EMBL" id="ACL11638.1"/>
    </source>
</evidence>
<feature type="transmembrane region" description="Helical" evidence="1">
    <location>
        <begin position="395"/>
        <end position="413"/>
    </location>
</feature>